<sequence>MADQVASLVLRVDSTQAKAADTALDQLAVTSQKTEKAVENLAQTEKQLAVNTKEAGTAAQTATAANKALGASAAGASMSTGQLNNAMRMLPAQITDITVGLSTGQSPFMVLMQQGGQLKDMFGGIGPAIRAVVGYVAGLLTPITLVTAGVVAMAFAFEKGANEVRAFQNAITMTGGAAGVTANELGAMAKRIGDIRGTTGAAADALTKLVDTGKLGADVIEGLGRAAILTQAATVRSVDDMVKDYERIADAPAEAIAKLNERYNFLTLAVYEQIAALEKEGRQQDAARLALTAYSQAMEERAQQVVQNVGYIEKAWNGAKNVAKDAWDAMLGIGRDLTPQDRIGQIQKELDQIGSSFFHQDRANALRAQLTGLQELVKWQGAAAKAQADEAGAVRRGIEARRDLDSYLDSRKGASLAASLEAENKAFKKATSEFSQDSQEYQDALKAHTDRVAQIQKQFAGPKGGGTVAAGVRELEQARQQEAALRAQLESAVKITTARQELVKFEQRIADLKAKDQLTADEKSVLANETAIRKQLEHNAGLADQVRMQKEAIHLKALEASAQEMLAADQQRYNDQLQGFTGSPRLREQLQAQQQIYREFQRQVRRAAEQEAAGELTPQGYADRVRVLKQSLDDRLALQADYYSQLTALEADWRNGAIGGLNDYAYEASNVAAATRSAFTDAFKGAEDALVTFVTTGKLNFSDLANSIIADLARIAIRQSITGVLASSLGSALGGMFAGGGGAPTAGQVAGATQGVNAGLPLSLASGGYTGDEPRDKATGIVHGQEYVLNADTTARLGRGTLDALNAGGPLPMSDTGGGSTTPVATGTAAQGGDAPRIQFNLINQSGEQMDAQQGGSRWDAGVQMWICDVILKRARTDRKYRRQLQEPA</sequence>
<name>A0A120LH61_ALCXX</name>
<evidence type="ECO:0000259" key="4">
    <source>
        <dbReference type="Pfam" id="PF09718"/>
    </source>
</evidence>
<feature type="region of interest" description="Disordered" evidence="2">
    <location>
        <begin position="809"/>
        <end position="833"/>
    </location>
</feature>
<feature type="domain" description="Bacteriophage tail tape measure N-terminal" evidence="3">
    <location>
        <begin position="74"/>
        <end position="274"/>
    </location>
</feature>
<reference evidence="6" key="1">
    <citation type="submission" date="2015-12" db="EMBL/GenBank/DDBJ databases">
        <title>FDA dAtabase for Regulatory Grade micrObial Sequences (FDA-ARGOS): Supporting development and validation of Infectious Disease Dx tests.</title>
        <authorList>
            <person name="Case J."/>
            <person name="Tallon L."/>
            <person name="Sadzewicz L."/>
            <person name="Sengamalay N."/>
            <person name="Ott S."/>
            <person name="Godinez A."/>
            <person name="Nagaraj S."/>
            <person name="Nadendla S."/>
            <person name="Sichtig H."/>
        </authorList>
    </citation>
    <scope>NUCLEOTIDE SEQUENCE [LARGE SCALE GENOMIC DNA]</scope>
    <source>
        <strain evidence="6">FDAARGOS_147</strain>
    </source>
</reference>
<evidence type="ECO:0000313" key="6">
    <source>
        <dbReference type="Proteomes" id="UP000060602"/>
    </source>
</evidence>
<proteinExistence type="predicted"/>
<evidence type="ECO:0000256" key="2">
    <source>
        <dbReference type="SAM" id="MobiDB-lite"/>
    </source>
</evidence>
<accession>A0A120LH61</accession>
<evidence type="ECO:0000256" key="1">
    <source>
        <dbReference type="SAM" id="Coils"/>
    </source>
</evidence>
<dbReference type="AlphaFoldDB" id="A0A120LH61"/>
<dbReference type="NCBIfam" id="TIGR01541">
    <property type="entry name" value="tape_meas_lam_C"/>
    <property type="match status" value="1"/>
</dbReference>
<dbReference type="InterPro" id="IPR006431">
    <property type="entry name" value="Phage_tape_meas_C"/>
</dbReference>
<dbReference type="Pfam" id="PF09718">
    <property type="entry name" value="Tape_meas_lam_C"/>
    <property type="match status" value="1"/>
</dbReference>
<dbReference type="InterPro" id="IPR009628">
    <property type="entry name" value="Phage_tape_measure_N"/>
</dbReference>
<evidence type="ECO:0000259" key="3">
    <source>
        <dbReference type="Pfam" id="PF06791"/>
    </source>
</evidence>
<dbReference type="Pfam" id="PF06791">
    <property type="entry name" value="TMP_2"/>
    <property type="match status" value="1"/>
</dbReference>
<dbReference type="RefSeq" id="WP_061071920.1">
    <property type="nucleotide sequence ID" value="NZ_CP014060.2"/>
</dbReference>
<feature type="domain" description="Bacteriophage tail tape measure C-terminal" evidence="4">
    <location>
        <begin position="652"/>
        <end position="726"/>
    </location>
</feature>
<dbReference type="Proteomes" id="UP000060602">
    <property type="component" value="Chromosome"/>
</dbReference>
<feature type="coiled-coil region" evidence="1">
    <location>
        <begin position="438"/>
        <end position="515"/>
    </location>
</feature>
<organism evidence="5 6">
    <name type="scientific">Alcaligenes xylosoxydans xylosoxydans</name>
    <name type="common">Achromobacter xylosoxidans</name>
    <dbReference type="NCBI Taxonomy" id="85698"/>
    <lineage>
        <taxon>Bacteria</taxon>
        <taxon>Pseudomonadati</taxon>
        <taxon>Pseudomonadota</taxon>
        <taxon>Betaproteobacteria</taxon>
        <taxon>Burkholderiales</taxon>
        <taxon>Alcaligenaceae</taxon>
        <taxon>Achromobacter</taxon>
    </lineage>
</organism>
<keyword evidence="1" id="KW-0175">Coiled coil</keyword>
<protein>
    <submittedName>
        <fullName evidence="5">Phage tail tape measure protein</fullName>
    </submittedName>
</protein>
<dbReference type="EMBL" id="CP014060">
    <property type="protein sequence ID" value="AMG36246.1"/>
    <property type="molecule type" value="Genomic_DNA"/>
</dbReference>
<gene>
    <name evidence="5" type="ORF">AL504_09515</name>
</gene>
<evidence type="ECO:0000313" key="5">
    <source>
        <dbReference type="EMBL" id="AMG36246.1"/>
    </source>
</evidence>
<dbReference type="Pfam" id="PF24622">
    <property type="entry name" value="TMP_4"/>
    <property type="match status" value="1"/>
</dbReference>